<dbReference type="PANTHER" id="PTHR48022:SF11">
    <property type="entry name" value="MONOSACCHARIDE TRANSPORTER (HXT8), PUTATIVE (AFU_ORTHOLOGUE AFUA_2G08120)-RELATED"/>
    <property type="match status" value="1"/>
</dbReference>
<comment type="caution">
    <text evidence="8">The sequence shown here is derived from an EMBL/GenBank/DDBJ whole genome shotgun (WGS) entry which is preliminary data.</text>
</comment>
<dbReference type="Gene3D" id="1.20.1250.20">
    <property type="entry name" value="MFS general substrate transporter like domains"/>
    <property type="match status" value="1"/>
</dbReference>
<feature type="transmembrane region" description="Helical" evidence="6">
    <location>
        <begin position="371"/>
        <end position="390"/>
    </location>
</feature>
<keyword evidence="5 6" id="KW-0472">Membrane</keyword>
<evidence type="ECO:0000256" key="2">
    <source>
        <dbReference type="ARBA" id="ARBA00010992"/>
    </source>
</evidence>
<feature type="transmembrane region" description="Helical" evidence="6">
    <location>
        <begin position="26"/>
        <end position="49"/>
    </location>
</feature>
<proteinExistence type="inferred from homology"/>
<dbReference type="PROSITE" id="PS50850">
    <property type="entry name" value="MFS"/>
    <property type="match status" value="1"/>
</dbReference>
<evidence type="ECO:0000256" key="6">
    <source>
        <dbReference type="SAM" id="Phobius"/>
    </source>
</evidence>
<keyword evidence="4 6" id="KW-1133">Transmembrane helix</keyword>
<dbReference type="VEuPathDB" id="FungiDB:PV10_06433"/>
<feature type="transmembrane region" description="Helical" evidence="6">
    <location>
        <begin position="102"/>
        <end position="122"/>
    </location>
</feature>
<gene>
    <name evidence="8" type="ORF">B0A52_03055</name>
</gene>
<feature type="transmembrane region" description="Helical" evidence="6">
    <location>
        <begin position="276"/>
        <end position="294"/>
    </location>
</feature>
<dbReference type="InterPro" id="IPR036259">
    <property type="entry name" value="MFS_trans_sf"/>
</dbReference>
<comment type="similarity">
    <text evidence="2">Belongs to the major facilitator superfamily. Sugar transporter (TC 2.A.1.1) family.</text>
</comment>
<comment type="subcellular location">
    <subcellularLocation>
        <location evidence="1">Membrane</location>
        <topology evidence="1">Multi-pass membrane protein</topology>
    </subcellularLocation>
</comment>
<evidence type="ECO:0000313" key="8">
    <source>
        <dbReference type="EMBL" id="RVX73413.1"/>
    </source>
</evidence>
<protein>
    <recommendedName>
        <fullName evidence="7">Major facilitator superfamily (MFS) profile domain-containing protein</fullName>
    </recommendedName>
</protein>
<feature type="transmembrane region" description="Helical" evidence="6">
    <location>
        <begin position="69"/>
        <end position="90"/>
    </location>
</feature>
<evidence type="ECO:0000256" key="4">
    <source>
        <dbReference type="ARBA" id="ARBA00022989"/>
    </source>
</evidence>
<dbReference type="InterPro" id="IPR050360">
    <property type="entry name" value="MFS_Sugar_Transporters"/>
</dbReference>
<feature type="transmembrane region" description="Helical" evidence="6">
    <location>
        <begin position="439"/>
        <end position="460"/>
    </location>
</feature>
<dbReference type="Proteomes" id="UP000288859">
    <property type="component" value="Unassembled WGS sequence"/>
</dbReference>
<accession>A0A438NCL8</accession>
<name>A0A438NCL8_EXOME</name>
<dbReference type="PANTHER" id="PTHR48022">
    <property type="entry name" value="PLASTIDIC GLUCOSE TRANSPORTER 4"/>
    <property type="match status" value="1"/>
</dbReference>
<reference evidence="8 9" key="1">
    <citation type="submission" date="2017-03" db="EMBL/GenBank/DDBJ databases">
        <title>Genomes of endolithic fungi from Antarctica.</title>
        <authorList>
            <person name="Coleine C."/>
            <person name="Masonjones S."/>
            <person name="Stajich J.E."/>
        </authorList>
    </citation>
    <scope>NUCLEOTIDE SEQUENCE [LARGE SCALE GENOMIC DNA]</scope>
    <source>
        <strain evidence="8 9">CCFEE 6314</strain>
    </source>
</reference>
<organism evidence="8 9">
    <name type="scientific">Exophiala mesophila</name>
    <name type="common">Black yeast-like fungus</name>
    <dbReference type="NCBI Taxonomy" id="212818"/>
    <lineage>
        <taxon>Eukaryota</taxon>
        <taxon>Fungi</taxon>
        <taxon>Dikarya</taxon>
        <taxon>Ascomycota</taxon>
        <taxon>Pezizomycotina</taxon>
        <taxon>Eurotiomycetes</taxon>
        <taxon>Chaetothyriomycetidae</taxon>
        <taxon>Chaetothyriales</taxon>
        <taxon>Herpotrichiellaceae</taxon>
        <taxon>Exophiala</taxon>
    </lineage>
</organism>
<dbReference type="SUPFAM" id="SSF103473">
    <property type="entry name" value="MFS general substrate transporter"/>
    <property type="match status" value="1"/>
</dbReference>
<dbReference type="GO" id="GO:0005351">
    <property type="term" value="F:carbohydrate:proton symporter activity"/>
    <property type="evidence" value="ECO:0007669"/>
    <property type="project" value="TreeGrafter"/>
</dbReference>
<keyword evidence="3 6" id="KW-0812">Transmembrane</keyword>
<dbReference type="OrthoDB" id="6612291at2759"/>
<sequence>MFTSIEAHANPQGHIEHSHKRQWRPYTLFTMLCVGLGSLAFGYSCGVIGPTIAQPSFITYFELDTRSDATALISSMNGLFFAGCAIFCLTTPFLADRWGRRVAIGVSALIMLISAAVLAGSVNVIQFIVFRFISGAGTYMELAACVIWMTEVAPPAFRGAFVGLNGACLLFGYSLSCWVGYGFFLVDSPNAWRAPFAIQCFPSLVLIIALFFLPESPRWLMLNDRKEEARRVLLKLHAPEEAAIEILQIEAQTVLDRTLPSSYWAMFAKPSYRKRCGIAIFIMAAIQCSGVLVINNYGPMIYGSLGFDTDVQLIYAAAWLTLGWGGGCLALLVIDYVPRQVFIGVGLLGCQTCLSIEAALVANFVGTDNTAALRAAVAMLFVFVFIYQFCMDSTMFVYLGEIFPNHLRAKGVSMGCSTLAAMNVIWLQSAPTAFENIGWRFYLCLIIPGTVAAILILLYFPDTLGLPLEEIAAIFGPDTGTVDQVELLHGEGTVEEVPVKVEMKPDVEAAK</sequence>
<evidence type="ECO:0000256" key="1">
    <source>
        <dbReference type="ARBA" id="ARBA00004141"/>
    </source>
</evidence>
<evidence type="ECO:0000256" key="3">
    <source>
        <dbReference type="ARBA" id="ARBA00022692"/>
    </source>
</evidence>
<feature type="domain" description="Major facilitator superfamily (MFS) profile" evidence="7">
    <location>
        <begin position="30"/>
        <end position="464"/>
    </location>
</feature>
<dbReference type="InterPro" id="IPR020846">
    <property type="entry name" value="MFS_dom"/>
</dbReference>
<evidence type="ECO:0000256" key="5">
    <source>
        <dbReference type="ARBA" id="ARBA00023136"/>
    </source>
</evidence>
<feature type="transmembrane region" description="Helical" evidence="6">
    <location>
        <begin position="128"/>
        <end position="149"/>
    </location>
</feature>
<dbReference type="EMBL" id="NAJM01000008">
    <property type="protein sequence ID" value="RVX73413.1"/>
    <property type="molecule type" value="Genomic_DNA"/>
</dbReference>
<feature type="transmembrane region" description="Helical" evidence="6">
    <location>
        <begin position="341"/>
        <end position="365"/>
    </location>
</feature>
<evidence type="ECO:0000313" key="9">
    <source>
        <dbReference type="Proteomes" id="UP000288859"/>
    </source>
</evidence>
<dbReference type="InterPro" id="IPR005828">
    <property type="entry name" value="MFS_sugar_transport-like"/>
</dbReference>
<feature type="transmembrane region" description="Helical" evidence="6">
    <location>
        <begin position="161"/>
        <end position="184"/>
    </location>
</feature>
<dbReference type="Pfam" id="PF00083">
    <property type="entry name" value="Sugar_tr"/>
    <property type="match status" value="1"/>
</dbReference>
<dbReference type="AlphaFoldDB" id="A0A438NCL8"/>
<feature type="transmembrane region" description="Helical" evidence="6">
    <location>
        <begin position="196"/>
        <end position="213"/>
    </location>
</feature>
<feature type="transmembrane region" description="Helical" evidence="6">
    <location>
        <begin position="314"/>
        <end position="334"/>
    </location>
</feature>
<evidence type="ECO:0000259" key="7">
    <source>
        <dbReference type="PROSITE" id="PS50850"/>
    </source>
</evidence>
<dbReference type="GO" id="GO:0016020">
    <property type="term" value="C:membrane"/>
    <property type="evidence" value="ECO:0007669"/>
    <property type="project" value="UniProtKB-SubCell"/>
</dbReference>